<dbReference type="InterPro" id="IPR011991">
    <property type="entry name" value="ArsR-like_HTH"/>
</dbReference>
<keyword evidence="2" id="KW-0238">DNA-binding</keyword>
<comment type="caution">
    <text evidence="5">The sequence shown here is derived from an EMBL/GenBank/DDBJ whole genome shotgun (WGS) entry which is preliminary data.</text>
</comment>
<dbReference type="PANTHER" id="PTHR43132:SF2">
    <property type="entry name" value="ARSENICAL RESISTANCE OPERON REPRESSOR ARSR-RELATED"/>
    <property type="match status" value="1"/>
</dbReference>
<dbReference type="PROSITE" id="PS50987">
    <property type="entry name" value="HTH_ARSR_2"/>
    <property type="match status" value="1"/>
</dbReference>
<dbReference type="RefSeq" id="WP_282584878.1">
    <property type="nucleotide sequence ID" value="NZ_JAMOIM010000006.1"/>
</dbReference>
<evidence type="ECO:0000313" key="5">
    <source>
        <dbReference type="EMBL" id="MCW6508507.1"/>
    </source>
</evidence>
<feature type="domain" description="HTH arsR-type" evidence="4">
    <location>
        <begin position="2"/>
        <end position="98"/>
    </location>
</feature>
<keyword evidence="1" id="KW-0805">Transcription regulation</keyword>
<dbReference type="GO" id="GO:0003700">
    <property type="term" value="F:DNA-binding transcription factor activity"/>
    <property type="evidence" value="ECO:0007669"/>
    <property type="project" value="InterPro"/>
</dbReference>
<evidence type="ECO:0000313" key="6">
    <source>
        <dbReference type="Proteomes" id="UP001165667"/>
    </source>
</evidence>
<dbReference type="InterPro" id="IPR036388">
    <property type="entry name" value="WH-like_DNA-bd_sf"/>
</dbReference>
<dbReference type="InterPro" id="IPR001845">
    <property type="entry name" value="HTH_ArsR_DNA-bd_dom"/>
</dbReference>
<proteinExistence type="predicted"/>
<name>A0AA42CML3_9HYPH</name>
<dbReference type="GO" id="GO:0003677">
    <property type="term" value="F:DNA binding"/>
    <property type="evidence" value="ECO:0007669"/>
    <property type="project" value="UniProtKB-KW"/>
</dbReference>
<dbReference type="Pfam" id="PF12840">
    <property type="entry name" value="HTH_20"/>
    <property type="match status" value="1"/>
</dbReference>
<keyword evidence="3" id="KW-0804">Transcription</keyword>
<keyword evidence="6" id="KW-1185">Reference proteome</keyword>
<evidence type="ECO:0000256" key="1">
    <source>
        <dbReference type="ARBA" id="ARBA00023015"/>
    </source>
</evidence>
<reference evidence="5" key="1">
    <citation type="submission" date="2022-05" db="EMBL/GenBank/DDBJ databases">
        <authorList>
            <person name="Pankratov T."/>
        </authorList>
    </citation>
    <scope>NUCLEOTIDE SEQUENCE</scope>
    <source>
        <strain evidence="5">BP6-180914</strain>
    </source>
</reference>
<dbReference type="NCBIfam" id="NF033788">
    <property type="entry name" value="HTH_metalloreg"/>
    <property type="match status" value="1"/>
</dbReference>
<dbReference type="SMART" id="SM00418">
    <property type="entry name" value="HTH_ARSR"/>
    <property type="match status" value="1"/>
</dbReference>
<sequence>MDEALPFDVAARCLAELGHPHRLQIFEHLVRAGETGCAVGEVQAHLGIPKSSLSHHIAQLVGVGLVTQSREGRILRCRVERHRARLMKAFIDRCCEGLPG</sequence>
<dbReference type="EMBL" id="JAMOIM010000006">
    <property type="protein sequence ID" value="MCW6508507.1"/>
    <property type="molecule type" value="Genomic_DNA"/>
</dbReference>
<organism evidence="5 6">
    <name type="scientific">Lichenifustis flavocetrariae</name>
    <dbReference type="NCBI Taxonomy" id="2949735"/>
    <lineage>
        <taxon>Bacteria</taxon>
        <taxon>Pseudomonadati</taxon>
        <taxon>Pseudomonadota</taxon>
        <taxon>Alphaproteobacteria</taxon>
        <taxon>Hyphomicrobiales</taxon>
        <taxon>Lichenihabitantaceae</taxon>
        <taxon>Lichenifustis</taxon>
    </lineage>
</organism>
<dbReference type="CDD" id="cd00090">
    <property type="entry name" value="HTH_ARSR"/>
    <property type="match status" value="1"/>
</dbReference>
<gene>
    <name evidence="5" type="ORF">M8523_10810</name>
</gene>
<dbReference type="PANTHER" id="PTHR43132">
    <property type="entry name" value="ARSENICAL RESISTANCE OPERON REPRESSOR ARSR-RELATED"/>
    <property type="match status" value="1"/>
</dbReference>
<dbReference type="Proteomes" id="UP001165667">
    <property type="component" value="Unassembled WGS sequence"/>
</dbReference>
<evidence type="ECO:0000256" key="3">
    <source>
        <dbReference type="ARBA" id="ARBA00023163"/>
    </source>
</evidence>
<dbReference type="InterPro" id="IPR051011">
    <property type="entry name" value="Metal_resp_trans_reg"/>
</dbReference>
<dbReference type="Gene3D" id="1.10.10.10">
    <property type="entry name" value="Winged helix-like DNA-binding domain superfamily/Winged helix DNA-binding domain"/>
    <property type="match status" value="1"/>
</dbReference>
<dbReference type="SUPFAM" id="SSF46785">
    <property type="entry name" value="Winged helix' DNA-binding domain"/>
    <property type="match status" value="1"/>
</dbReference>
<dbReference type="AlphaFoldDB" id="A0AA42CML3"/>
<evidence type="ECO:0000256" key="2">
    <source>
        <dbReference type="ARBA" id="ARBA00023125"/>
    </source>
</evidence>
<protein>
    <submittedName>
        <fullName evidence="5">Metalloregulator ArsR/SmtB family transcription factor</fullName>
    </submittedName>
</protein>
<accession>A0AA42CML3</accession>
<dbReference type="InterPro" id="IPR036390">
    <property type="entry name" value="WH_DNA-bd_sf"/>
</dbReference>
<evidence type="ECO:0000259" key="4">
    <source>
        <dbReference type="PROSITE" id="PS50987"/>
    </source>
</evidence>